<accession>A0A424YMZ0</accession>
<evidence type="ECO:0000313" key="1">
    <source>
        <dbReference type="EMBL" id="RQD80356.1"/>
    </source>
</evidence>
<name>A0A424YMZ0_9EURY</name>
<sequence length="189" mass="21899">EEIFYFAATENLYYFPLSSRDTDVGAEVVKGWIASPGHRIPILDYDELWEHVGIGVEATETYHYGGKGVTLYITAVFASFETIYDDKLERGLVQYLIIYDKRTGHDFDAEVTIMFQSKEGVDLYIIPDREYYNAFLKRSNIQRDSIVYERNTQYYNDTIDIEPGYGLIIDASNSRNDVEYSLSLIYNQP</sequence>
<evidence type="ECO:0000313" key="2">
    <source>
        <dbReference type="Proteomes" id="UP000284763"/>
    </source>
</evidence>
<dbReference type="InterPro" id="IPR035940">
    <property type="entry name" value="CAP_sf"/>
</dbReference>
<organism evidence="1 2">
    <name type="scientific">Methanosalsum natronophilum</name>
    <dbReference type="NCBI Taxonomy" id="768733"/>
    <lineage>
        <taxon>Archaea</taxon>
        <taxon>Methanobacteriati</taxon>
        <taxon>Methanobacteriota</taxon>
        <taxon>Stenosarchaea group</taxon>
        <taxon>Methanomicrobia</taxon>
        <taxon>Methanosarcinales</taxon>
        <taxon>Methanosarcinaceae</taxon>
        <taxon>Methanosalsum</taxon>
    </lineage>
</organism>
<dbReference type="Proteomes" id="UP000284763">
    <property type="component" value="Unassembled WGS sequence"/>
</dbReference>
<gene>
    <name evidence="1" type="ORF">D5R95_08875</name>
</gene>
<reference evidence="1 2" key="1">
    <citation type="submission" date="2018-08" db="EMBL/GenBank/DDBJ databases">
        <title>The metabolism and importance of syntrophic acetate oxidation coupled to methane or sulfide production in haloalkaline environments.</title>
        <authorList>
            <person name="Timmers P.H.A."/>
            <person name="Vavourakis C.D."/>
            <person name="Sorokin D.Y."/>
            <person name="Sinninghe Damste J.S."/>
            <person name="Muyzer G."/>
            <person name="Stams A.J.M."/>
            <person name="Plugge C.M."/>
        </authorList>
    </citation>
    <scope>NUCLEOTIDE SEQUENCE [LARGE SCALE GENOMIC DNA]</scope>
    <source>
        <strain evidence="1">MSAO_Arc3</strain>
    </source>
</reference>
<comment type="caution">
    <text evidence="1">The sequence shown here is derived from an EMBL/GenBank/DDBJ whole genome shotgun (WGS) entry which is preliminary data.</text>
</comment>
<dbReference type="EMBL" id="QZAB01000566">
    <property type="protein sequence ID" value="RQD80356.1"/>
    <property type="molecule type" value="Genomic_DNA"/>
</dbReference>
<protein>
    <recommendedName>
        <fullName evidence="3">CAP domain-containing protein</fullName>
    </recommendedName>
</protein>
<proteinExistence type="predicted"/>
<dbReference type="AlphaFoldDB" id="A0A424YMZ0"/>
<dbReference type="Gene3D" id="3.40.33.10">
    <property type="entry name" value="CAP"/>
    <property type="match status" value="1"/>
</dbReference>
<evidence type="ECO:0008006" key="3">
    <source>
        <dbReference type="Google" id="ProtNLM"/>
    </source>
</evidence>
<feature type="non-terminal residue" evidence="1">
    <location>
        <position position="1"/>
    </location>
</feature>